<name>F4RL01_MELLP</name>
<evidence type="ECO:0000313" key="2">
    <source>
        <dbReference type="Proteomes" id="UP000001072"/>
    </source>
</evidence>
<dbReference type="RefSeq" id="XP_007409774.1">
    <property type="nucleotide sequence ID" value="XM_007409712.1"/>
</dbReference>
<dbReference type="HOGENOM" id="CLU_1510940_0_0_1"/>
<dbReference type="InParanoid" id="F4RL01"/>
<keyword evidence="2" id="KW-1185">Reference proteome</keyword>
<sequence>MYIFLKLSPIVPLENLSRSKSHLNLHPKRYHFGLMETYEWQEAYPNNSSGEYYKKLGGKKINAGLSPERSRGSSTRGAKAHVGCPKLSCGLLSTELIGEHCGLWSLGRPSKVKDGRDNSATNGEREKASLVYILRVSYSSGFTKLDGTGCDGFEDSEWGFERGRAARRFEGAKSISSV</sequence>
<dbReference type="Proteomes" id="UP000001072">
    <property type="component" value="Unassembled WGS sequence"/>
</dbReference>
<dbReference type="KEGG" id="mlr:MELLADRAFT_106321"/>
<reference evidence="2" key="1">
    <citation type="journal article" date="2011" name="Proc. Natl. Acad. Sci. U.S.A.">
        <title>Obligate biotrophy features unraveled by the genomic analysis of rust fungi.</title>
        <authorList>
            <person name="Duplessis S."/>
            <person name="Cuomo C.A."/>
            <person name="Lin Y.-C."/>
            <person name="Aerts A."/>
            <person name="Tisserant E."/>
            <person name="Veneault-Fourrey C."/>
            <person name="Joly D.L."/>
            <person name="Hacquard S."/>
            <person name="Amselem J."/>
            <person name="Cantarel B.L."/>
            <person name="Chiu R."/>
            <person name="Coutinho P.M."/>
            <person name="Feau N."/>
            <person name="Field M."/>
            <person name="Frey P."/>
            <person name="Gelhaye E."/>
            <person name="Goldberg J."/>
            <person name="Grabherr M.G."/>
            <person name="Kodira C.D."/>
            <person name="Kohler A."/>
            <person name="Kuees U."/>
            <person name="Lindquist E.A."/>
            <person name="Lucas S.M."/>
            <person name="Mago R."/>
            <person name="Mauceli E."/>
            <person name="Morin E."/>
            <person name="Murat C."/>
            <person name="Pangilinan J.L."/>
            <person name="Park R."/>
            <person name="Pearson M."/>
            <person name="Quesneville H."/>
            <person name="Rouhier N."/>
            <person name="Sakthikumar S."/>
            <person name="Salamov A.A."/>
            <person name="Schmutz J."/>
            <person name="Selles B."/>
            <person name="Shapiro H."/>
            <person name="Tanguay P."/>
            <person name="Tuskan G.A."/>
            <person name="Henrissat B."/>
            <person name="Van de Peer Y."/>
            <person name="Rouze P."/>
            <person name="Ellis J.G."/>
            <person name="Dodds P.N."/>
            <person name="Schein J.E."/>
            <person name="Zhong S."/>
            <person name="Hamelin R.C."/>
            <person name="Grigoriev I.V."/>
            <person name="Szabo L.J."/>
            <person name="Martin F."/>
        </authorList>
    </citation>
    <scope>NUCLEOTIDE SEQUENCE [LARGE SCALE GENOMIC DNA]</scope>
    <source>
        <strain evidence="2">98AG31 / pathotype 3-4-7</strain>
    </source>
</reference>
<dbReference type="VEuPathDB" id="FungiDB:MELLADRAFT_106321"/>
<dbReference type="AlphaFoldDB" id="F4RL01"/>
<organism evidence="2">
    <name type="scientific">Melampsora larici-populina (strain 98AG31 / pathotype 3-4-7)</name>
    <name type="common">Poplar leaf rust fungus</name>
    <dbReference type="NCBI Taxonomy" id="747676"/>
    <lineage>
        <taxon>Eukaryota</taxon>
        <taxon>Fungi</taxon>
        <taxon>Dikarya</taxon>
        <taxon>Basidiomycota</taxon>
        <taxon>Pucciniomycotina</taxon>
        <taxon>Pucciniomycetes</taxon>
        <taxon>Pucciniales</taxon>
        <taxon>Melampsoraceae</taxon>
        <taxon>Melampsora</taxon>
    </lineage>
</organism>
<proteinExistence type="predicted"/>
<accession>F4RL01</accession>
<gene>
    <name evidence="1" type="ORF">MELLADRAFT_106321</name>
</gene>
<evidence type="ECO:0000313" key="1">
    <source>
        <dbReference type="EMBL" id="EGG06814.1"/>
    </source>
</evidence>
<dbReference type="GeneID" id="18922862"/>
<dbReference type="EMBL" id="GL883106">
    <property type="protein sequence ID" value="EGG06814.1"/>
    <property type="molecule type" value="Genomic_DNA"/>
</dbReference>
<protein>
    <submittedName>
        <fullName evidence="1">Uncharacterized protein</fullName>
    </submittedName>
</protein>